<comment type="catalytic activity">
    <reaction evidence="1">
        <text>an N-(ADP-alpha-D-ribosyl)-thymidine in DNA + H2O = a thymidine in DNA + ADP-D-ribose</text>
        <dbReference type="Rhea" id="RHEA:71655"/>
        <dbReference type="Rhea" id="RHEA-COMP:13556"/>
        <dbReference type="Rhea" id="RHEA-COMP:18051"/>
        <dbReference type="ChEBI" id="CHEBI:15377"/>
        <dbReference type="ChEBI" id="CHEBI:57967"/>
        <dbReference type="ChEBI" id="CHEBI:137386"/>
        <dbReference type="ChEBI" id="CHEBI:191199"/>
    </reaction>
    <physiologicalReaction direction="left-to-right" evidence="1">
        <dbReference type="Rhea" id="RHEA:71656"/>
    </physiologicalReaction>
</comment>
<evidence type="ECO:0000256" key="1">
    <source>
        <dbReference type="ARBA" id="ARBA00035885"/>
    </source>
</evidence>
<evidence type="ECO:0000313" key="3">
    <source>
        <dbReference type="EMBL" id="TCP20099.1"/>
    </source>
</evidence>
<dbReference type="InterPro" id="IPR050892">
    <property type="entry name" value="ADP-ribose_metab_enzymes"/>
</dbReference>
<dbReference type="AlphaFoldDB" id="A0A4R2NFG7"/>
<dbReference type="PROSITE" id="PS51154">
    <property type="entry name" value="MACRO"/>
    <property type="match status" value="1"/>
</dbReference>
<dbReference type="SUPFAM" id="SSF52949">
    <property type="entry name" value="Macro domain-like"/>
    <property type="match status" value="1"/>
</dbReference>
<dbReference type="GO" id="GO:0140291">
    <property type="term" value="P:peptidyl-glutamate ADP-deribosylation"/>
    <property type="evidence" value="ECO:0007669"/>
    <property type="project" value="TreeGrafter"/>
</dbReference>
<gene>
    <name evidence="3" type="ORF">EV674_10267</name>
</gene>
<dbReference type="SMART" id="SM00506">
    <property type="entry name" value="A1pp"/>
    <property type="match status" value="1"/>
</dbReference>
<dbReference type="EMBL" id="SLXH01000002">
    <property type="protein sequence ID" value="TCP20099.1"/>
    <property type="molecule type" value="Genomic_DNA"/>
</dbReference>
<dbReference type="PANTHER" id="PTHR12521">
    <property type="entry name" value="PROTEIN C6ORF130"/>
    <property type="match status" value="1"/>
</dbReference>
<feature type="domain" description="Macro" evidence="2">
    <location>
        <begin position="1"/>
        <end position="168"/>
    </location>
</feature>
<sequence>MIREVEGDILLTRAQVIAHGIAPQDHFDSGLALALRERWPSLVRDYRHATQSRAASPGDIWVWAGVDADGATRRIVNLLTQNMRGEGPAAKPDKATLENVGHTLKALAQYVQKEGINSLALPRLATGVGGLEWAGVKPLIHQYLGGLGTAVLVYEVYRAGVQADEQLG</sequence>
<name>A0A4R2NFG7_9BURK</name>
<accession>A0A4R2NFG7</accession>
<dbReference type="Gene3D" id="3.40.220.10">
    <property type="entry name" value="Leucine Aminopeptidase, subunit E, domain 1"/>
    <property type="match status" value="1"/>
</dbReference>
<evidence type="ECO:0000313" key="4">
    <source>
        <dbReference type="Proteomes" id="UP000295182"/>
    </source>
</evidence>
<dbReference type="OrthoDB" id="9780211at2"/>
<comment type="caution">
    <text evidence="3">The sequence shown here is derived from an EMBL/GenBank/DDBJ whole genome shotgun (WGS) entry which is preliminary data.</text>
</comment>
<keyword evidence="4" id="KW-1185">Reference proteome</keyword>
<evidence type="ECO:0000259" key="2">
    <source>
        <dbReference type="PROSITE" id="PS51154"/>
    </source>
</evidence>
<protein>
    <submittedName>
        <fullName evidence="3">O-acetyl-ADP-ribose deacetylase (Regulator of RNase III)</fullName>
    </submittedName>
</protein>
<organism evidence="3 4">
    <name type="scientific">Simplicispira metamorpha</name>
    <dbReference type="NCBI Taxonomy" id="80881"/>
    <lineage>
        <taxon>Bacteria</taxon>
        <taxon>Pseudomonadati</taxon>
        <taxon>Pseudomonadota</taxon>
        <taxon>Betaproteobacteria</taxon>
        <taxon>Burkholderiales</taxon>
        <taxon>Comamonadaceae</taxon>
        <taxon>Simplicispira</taxon>
    </lineage>
</organism>
<dbReference type="Pfam" id="PF01661">
    <property type="entry name" value="Macro"/>
    <property type="match status" value="1"/>
</dbReference>
<proteinExistence type="predicted"/>
<dbReference type="RefSeq" id="WP_119011792.1">
    <property type="nucleotide sequence ID" value="NZ_QXNC01000001.1"/>
</dbReference>
<dbReference type="Proteomes" id="UP000295182">
    <property type="component" value="Unassembled WGS sequence"/>
</dbReference>
<dbReference type="CDD" id="cd02901">
    <property type="entry name" value="Macro_Poa1p-like"/>
    <property type="match status" value="1"/>
</dbReference>
<dbReference type="InterPro" id="IPR002589">
    <property type="entry name" value="Macro_dom"/>
</dbReference>
<dbReference type="InterPro" id="IPR043472">
    <property type="entry name" value="Macro_dom-like"/>
</dbReference>
<dbReference type="PANTHER" id="PTHR12521:SF0">
    <property type="entry name" value="ADP-RIBOSE GLYCOHYDROLASE OARD1"/>
    <property type="match status" value="1"/>
</dbReference>
<reference evidence="3 4" key="1">
    <citation type="submission" date="2019-03" db="EMBL/GenBank/DDBJ databases">
        <title>Genomic Encyclopedia of Type Strains, Phase IV (KMG-IV): sequencing the most valuable type-strain genomes for metagenomic binning, comparative biology and taxonomic classification.</title>
        <authorList>
            <person name="Goeker M."/>
        </authorList>
    </citation>
    <scope>NUCLEOTIDE SEQUENCE [LARGE SCALE GENOMIC DNA]</scope>
    <source>
        <strain evidence="3 4">DSM 1837</strain>
    </source>
</reference>